<dbReference type="InterPro" id="IPR014851">
    <property type="entry name" value="BCS1_N"/>
</dbReference>
<feature type="region of interest" description="Disordered" evidence="12">
    <location>
        <begin position="552"/>
        <end position="627"/>
    </location>
</feature>
<feature type="region of interest" description="Disordered" evidence="12">
    <location>
        <begin position="366"/>
        <end position="393"/>
    </location>
</feature>
<feature type="domain" description="AAA+ ATPase" evidence="13">
    <location>
        <begin position="269"/>
        <end position="448"/>
    </location>
</feature>
<dbReference type="InterPro" id="IPR027417">
    <property type="entry name" value="P-loop_NTPase"/>
</dbReference>
<evidence type="ECO:0000256" key="11">
    <source>
        <dbReference type="ARBA" id="ARBA00048778"/>
    </source>
</evidence>
<comment type="subcellular location">
    <subcellularLocation>
        <location evidence="1">Mitochondrion inner membrane</location>
        <topology evidence="1">Single-pass membrane protein</topology>
    </subcellularLocation>
</comment>
<dbReference type="Pfam" id="PF25426">
    <property type="entry name" value="AAA_lid_BCS1"/>
    <property type="match status" value="1"/>
</dbReference>
<feature type="domain" description="BCS1 N-terminal" evidence="14">
    <location>
        <begin position="38"/>
        <end position="236"/>
    </location>
</feature>
<evidence type="ECO:0000256" key="9">
    <source>
        <dbReference type="ARBA" id="ARBA00023128"/>
    </source>
</evidence>
<evidence type="ECO:0000256" key="3">
    <source>
        <dbReference type="ARBA" id="ARBA00022692"/>
    </source>
</evidence>
<dbReference type="SMART" id="SM00382">
    <property type="entry name" value="AAA"/>
    <property type="match status" value="1"/>
</dbReference>
<keyword evidence="16" id="KW-1185">Reference proteome</keyword>
<keyword evidence="3" id="KW-0812">Transmembrane</keyword>
<gene>
    <name evidence="15" type="ORF">LTR24_000104</name>
</gene>
<evidence type="ECO:0000256" key="8">
    <source>
        <dbReference type="ARBA" id="ARBA00022989"/>
    </source>
</evidence>
<evidence type="ECO:0000256" key="4">
    <source>
        <dbReference type="ARBA" id="ARBA00022741"/>
    </source>
</evidence>
<dbReference type="InterPro" id="IPR050747">
    <property type="entry name" value="Mitochondrial_chaperone_BCS1"/>
</dbReference>
<keyword evidence="5" id="KW-0999">Mitochondrion inner membrane</keyword>
<proteinExistence type="inferred from homology"/>
<dbReference type="SUPFAM" id="SSF52540">
    <property type="entry name" value="P-loop containing nucleoside triphosphate hydrolases"/>
    <property type="match status" value="1"/>
</dbReference>
<evidence type="ECO:0000256" key="10">
    <source>
        <dbReference type="ARBA" id="ARBA00023136"/>
    </source>
</evidence>
<evidence type="ECO:0000256" key="7">
    <source>
        <dbReference type="ARBA" id="ARBA00022840"/>
    </source>
</evidence>
<dbReference type="SMART" id="SM01024">
    <property type="entry name" value="BCS1_N"/>
    <property type="match status" value="1"/>
</dbReference>
<keyword evidence="4" id="KW-0547">Nucleotide-binding</keyword>
<evidence type="ECO:0000256" key="12">
    <source>
        <dbReference type="SAM" id="MobiDB-lite"/>
    </source>
</evidence>
<evidence type="ECO:0000256" key="1">
    <source>
        <dbReference type="ARBA" id="ARBA00004434"/>
    </source>
</evidence>
<feature type="compositionally biased region" description="Basic and acidic residues" evidence="12">
    <location>
        <begin position="561"/>
        <end position="578"/>
    </location>
</feature>
<feature type="compositionally biased region" description="Acidic residues" evidence="12">
    <location>
        <begin position="579"/>
        <end position="603"/>
    </location>
</feature>
<keyword evidence="9" id="KW-0496">Mitochondrion</keyword>
<dbReference type="InterPro" id="IPR003959">
    <property type="entry name" value="ATPase_AAA_core"/>
</dbReference>
<evidence type="ECO:0000256" key="6">
    <source>
        <dbReference type="ARBA" id="ARBA00022801"/>
    </source>
</evidence>
<keyword evidence="10" id="KW-0472">Membrane</keyword>
<evidence type="ECO:0000313" key="15">
    <source>
        <dbReference type="EMBL" id="KAK5102545.1"/>
    </source>
</evidence>
<accession>A0ABR0KPX6</accession>
<reference evidence="15 16" key="1">
    <citation type="submission" date="2023-08" db="EMBL/GenBank/DDBJ databases">
        <title>Black Yeasts Isolated from many extreme environments.</title>
        <authorList>
            <person name="Coleine C."/>
            <person name="Stajich J.E."/>
            <person name="Selbmann L."/>
        </authorList>
    </citation>
    <scope>NUCLEOTIDE SEQUENCE [LARGE SCALE GENOMIC DNA]</scope>
    <source>
        <strain evidence="15 16">CCFEE 5885</strain>
    </source>
</reference>
<dbReference type="Pfam" id="PF08740">
    <property type="entry name" value="BCS1_N"/>
    <property type="match status" value="1"/>
</dbReference>
<evidence type="ECO:0000259" key="13">
    <source>
        <dbReference type="SMART" id="SM00382"/>
    </source>
</evidence>
<evidence type="ECO:0000259" key="14">
    <source>
        <dbReference type="SMART" id="SM01024"/>
    </source>
</evidence>
<comment type="similarity">
    <text evidence="2">Belongs to the AAA ATPase family. BCS1 subfamily.</text>
</comment>
<dbReference type="Pfam" id="PF00004">
    <property type="entry name" value="AAA"/>
    <property type="match status" value="2"/>
</dbReference>
<dbReference type="InterPro" id="IPR057495">
    <property type="entry name" value="AAA_lid_BCS1"/>
</dbReference>
<dbReference type="InterPro" id="IPR003593">
    <property type="entry name" value="AAA+_ATPase"/>
</dbReference>
<evidence type="ECO:0000313" key="16">
    <source>
        <dbReference type="Proteomes" id="UP001345013"/>
    </source>
</evidence>
<evidence type="ECO:0000256" key="2">
    <source>
        <dbReference type="ARBA" id="ARBA00007448"/>
    </source>
</evidence>
<comment type="catalytic activity">
    <reaction evidence="11">
        <text>ATP + H2O = ADP + phosphate + H(+)</text>
        <dbReference type="Rhea" id="RHEA:13065"/>
        <dbReference type="ChEBI" id="CHEBI:15377"/>
        <dbReference type="ChEBI" id="CHEBI:15378"/>
        <dbReference type="ChEBI" id="CHEBI:30616"/>
        <dbReference type="ChEBI" id="CHEBI:43474"/>
        <dbReference type="ChEBI" id="CHEBI:456216"/>
    </reaction>
    <physiologicalReaction direction="left-to-right" evidence="11">
        <dbReference type="Rhea" id="RHEA:13066"/>
    </physiologicalReaction>
</comment>
<keyword evidence="6" id="KW-0378">Hydrolase</keyword>
<evidence type="ECO:0000256" key="5">
    <source>
        <dbReference type="ARBA" id="ARBA00022792"/>
    </source>
</evidence>
<dbReference type="Gene3D" id="3.40.50.300">
    <property type="entry name" value="P-loop containing nucleotide triphosphate hydrolases"/>
    <property type="match status" value="1"/>
</dbReference>
<dbReference type="EMBL" id="JAVRRG010000001">
    <property type="protein sequence ID" value="KAK5102545.1"/>
    <property type="molecule type" value="Genomic_DNA"/>
</dbReference>
<protein>
    <submittedName>
        <fullName evidence="15">Uncharacterized protein</fullName>
    </submittedName>
</protein>
<keyword evidence="8" id="KW-1133">Transmembrane helix</keyword>
<dbReference type="Proteomes" id="UP001345013">
    <property type="component" value="Unassembled WGS sequence"/>
</dbReference>
<sequence length="627" mass="70778">MDIARAARSDLGSLPEYIITNFIPGAQPFLQRYPRIIRVLGALLAVWYFGPVDRLKALWSRFAQFLISTVTVSSEEDLFQYLVAWVSDKKTLRADHTLNAFTNSPQEDGRRRRRFAHDPDMEEMARKPTEDPKIKYEQSQGMQIFIHKRRLFFAKRTLGEGHTYYSNRYKRTEILNISCFGRATQPIKDLIEEIFQVNKDKERTMTIIRRPFTGGYSSRLSWSRLTAKPRRALDTVILDPVQKQSVLKDIAEYMDESTQNFYGDHGIPYRRGYLFYGPPGCGKTSFCLALASKFNLDVYVLTLLDHELQDSDLMSLMNQLPSPSLLLLEDIDTAGLSRKKPFADTAGSGLAGMFGGGGRRGMRRGLPPGAVAAASGTTKTEPNLDSDDEDTNKQATRVSLSGLLNAIDGVAAPEGHILIMTTNKPHELDDALVRAGRISVKVAFTNASQQQAEEIFSRMYVDLPQSGGVLGDAKITPTEKSSETDIKDLAKRFAEQIPEATFSPADLQDYLLVHKKDPEGAVKDLKQWMDGQYEERKRKEEEKEAEIRYKAQKAERRRRQFREDMKAALSDEKKKAEGAADDEGGDEGEDGNEAEPETVEETVDDRPINEQLRDAEKEIAREDRARP</sequence>
<feature type="compositionally biased region" description="Basic and acidic residues" evidence="12">
    <location>
        <begin position="604"/>
        <end position="627"/>
    </location>
</feature>
<organism evidence="15 16">
    <name type="scientific">Lithohypha guttulata</name>
    <dbReference type="NCBI Taxonomy" id="1690604"/>
    <lineage>
        <taxon>Eukaryota</taxon>
        <taxon>Fungi</taxon>
        <taxon>Dikarya</taxon>
        <taxon>Ascomycota</taxon>
        <taxon>Pezizomycotina</taxon>
        <taxon>Eurotiomycetes</taxon>
        <taxon>Chaetothyriomycetidae</taxon>
        <taxon>Chaetothyriales</taxon>
        <taxon>Trichomeriaceae</taxon>
        <taxon>Lithohypha</taxon>
    </lineage>
</organism>
<name>A0ABR0KPX6_9EURO</name>
<keyword evidence="7" id="KW-0067">ATP-binding</keyword>
<dbReference type="PANTHER" id="PTHR23070">
    <property type="entry name" value="BCS1 AAA-TYPE ATPASE"/>
    <property type="match status" value="1"/>
</dbReference>
<comment type="caution">
    <text evidence="15">The sequence shown here is derived from an EMBL/GenBank/DDBJ whole genome shotgun (WGS) entry which is preliminary data.</text>
</comment>